<accession>A0A1B0FIG7</accession>
<evidence type="ECO:0000256" key="6">
    <source>
        <dbReference type="ARBA" id="ARBA00023002"/>
    </source>
</evidence>
<organism evidence="12 13">
    <name type="scientific">Glossina morsitans morsitans</name>
    <name type="common">Savannah tsetse fly</name>
    <dbReference type="NCBI Taxonomy" id="37546"/>
    <lineage>
        <taxon>Eukaryota</taxon>
        <taxon>Metazoa</taxon>
        <taxon>Ecdysozoa</taxon>
        <taxon>Arthropoda</taxon>
        <taxon>Hexapoda</taxon>
        <taxon>Insecta</taxon>
        <taxon>Pterygota</taxon>
        <taxon>Neoptera</taxon>
        <taxon>Endopterygota</taxon>
        <taxon>Diptera</taxon>
        <taxon>Brachycera</taxon>
        <taxon>Muscomorpha</taxon>
        <taxon>Hippoboscoidea</taxon>
        <taxon>Glossinidae</taxon>
        <taxon>Glossina</taxon>
    </lineage>
</organism>
<dbReference type="GO" id="GO:0005829">
    <property type="term" value="C:cytosol"/>
    <property type="evidence" value="ECO:0007669"/>
    <property type="project" value="TreeGrafter"/>
</dbReference>
<evidence type="ECO:0000256" key="4">
    <source>
        <dbReference type="ARBA" id="ARBA00022827"/>
    </source>
</evidence>
<dbReference type="EnsemblMetazoa" id="GMOY003575-RA">
    <property type="protein sequence ID" value="GMOY003575-PA"/>
    <property type="gene ID" value="GMOY003575"/>
</dbReference>
<dbReference type="Gene3D" id="3.50.50.60">
    <property type="entry name" value="FAD/NAD(P)-binding domain"/>
    <property type="match status" value="4"/>
</dbReference>
<evidence type="ECO:0000313" key="12">
    <source>
        <dbReference type="EnsemblMetazoa" id="GMOY003575-PA"/>
    </source>
</evidence>
<evidence type="ECO:0000313" key="13">
    <source>
        <dbReference type="Proteomes" id="UP000092444"/>
    </source>
</evidence>
<keyword evidence="3 9" id="KW-0285">Flavoprotein</keyword>
<dbReference type="PROSITE" id="PS51257">
    <property type="entry name" value="PROKAR_LIPOPROTEIN"/>
    <property type="match status" value="1"/>
</dbReference>
<dbReference type="EMBL" id="CCAG010006470">
    <property type="status" value="NOT_ANNOTATED_CDS"/>
    <property type="molecule type" value="Genomic_DNA"/>
</dbReference>
<sequence length="988" mass="109620">MAKSRSDLQSWEYDLICIGVGSGGLACAKEAVKLGAKVACLDFVRPTPAGTRWGIGGTCVNVGCIPKKHMHQAALLGNAIEDAPHFGWNVPKDYAINWKKMVTEIQNNIRSTNWLVKVEMRTQNMTYFNGIGSFIDQNTIRVRMANGTEQQIRGKYILIAIGNRPVYPKIPGALEYGITSDDLFSLSKPPGKTLCVGAGYVSMECAGFLNELGFNVTVMARAEILSTFDQEMATIVKEYMASRGVKFLQYRLPKSVELTANKQLLVKFRNLKNENIEEQGIFDTVLWAMGRRALLDDINFSAVNITIDDHEIVVNDFEQTSVPNIFAVGDVVKGRPKLTPVAIKAGVSVARRLFGGEDSCVNYNNIPTTLFTPLEYSFVGVTEEEALRQFDENDIDVHHGYYNPIEFILSKRPTAYCYIKVITKRDESCRILGIHFIGPNAGEILQGFAVAMNCGLTLDTLFSTVSVNITNAEEVTKVFITKRSGLDPSKPLYFRIYSYLNKCKKKKIFKNMKKIQVGKHDNNYEYDLVCIGGGCGGLACALKAVELGVKVACIDPQRGAAGIYTNVGITYKKHMHQACLLGREVCHAACYGWNVRNPRKRSMNWQKLISKIKIATERVAKTDDRMKYIQFFNGFGSFVDAHSVKVKMTNKEELLVTGKYILVATGTRPVYPKIPGSLEYGITSDEFFSLPSPPTGKTLCVGGGVVCMEIAGILIGLGFNVTVMARSKVLQAFGQEMVKLLMENMASRGVVFLQHCLPKSIALARCKRLLVSYNHSQKKDDEEFGVFDRVIWAIGRRAPLDDINISVINPALNDSEIIVNEYEQTTVPNIYAIGDIASGRPKLFPVAVAAGTLLAQRLFSGVRQAMNYENVAQAIYTPLEYSFVGLTEEEAEKRFDKNGIVVHHGYYEPLEYALTHHSTNFCYMKVIAKCDEHRPVLGMHITGPNAGEIMQGFSAAINSGLTLHTLFDTVGVCFTNAQNFTQLLNKKK</sequence>
<feature type="domain" description="FAD/NAD(P)-binding" evidence="11">
    <location>
        <begin position="526"/>
        <end position="851"/>
    </location>
</feature>
<dbReference type="NCBIfam" id="TIGR01438">
    <property type="entry name" value="TGR"/>
    <property type="match status" value="1"/>
</dbReference>
<dbReference type="PROSITE" id="PS00076">
    <property type="entry name" value="PYRIDINE_REDOX_1"/>
    <property type="match status" value="1"/>
</dbReference>
<dbReference type="GO" id="GO:0005739">
    <property type="term" value="C:mitochondrion"/>
    <property type="evidence" value="ECO:0007669"/>
    <property type="project" value="TreeGrafter"/>
</dbReference>
<evidence type="ECO:0000259" key="10">
    <source>
        <dbReference type="Pfam" id="PF02852"/>
    </source>
</evidence>
<evidence type="ECO:0000256" key="8">
    <source>
        <dbReference type="ARBA" id="ARBA00023284"/>
    </source>
</evidence>
<evidence type="ECO:0000256" key="5">
    <source>
        <dbReference type="ARBA" id="ARBA00022857"/>
    </source>
</evidence>
<keyword evidence="8 9" id="KW-0676">Redox-active center</keyword>
<keyword evidence="5" id="KW-0521">NADP</keyword>
<proteinExistence type="inferred from homology"/>
<dbReference type="Proteomes" id="UP000092444">
    <property type="component" value="Unassembled WGS sequence"/>
</dbReference>
<dbReference type="SUPFAM" id="SSF51905">
    <property type="entry name" value="FAD/NAD(P)-binding domain"/>
    <property type="match status" value="2"/>
</dbReference>
<comment type="similarity">
    <text evidence="2 9">Belongs to the class-I pyridine nucleotide-disulfide oxidoreductase family.</text>
</comment>
<evidence type="ECO:0000256" key="2">
    <source>
        <dbReference type="ARBA" id="ARBA00007532"/>
    </source>
</evidence>
<dbReference type="InterPro" id="IPR012999">
    <property type="entry name" value="Pyr_OxRdtase_I_AS"/>
</dbReference>
<dbReference type="GO" id="GO:0045454">
    <property type="term" value="P:cell redox homeostasis"/>
    <property type="evidence" value="ECO:0007669"/>
    <property type="project" value="InterPro"/>
</dbReference>
<dbReference type="Gene3D" id="3.30.390.30">
    <property type="match status" value="2"/>
</dbReference>
<dbReference type="InterPro" id="IPR006338">
    <property type="entry name" value="Thioredoxin/glutathione_Rdtase"/>
</dbReference>
<reference evidence="12" key="1">
    <citation type="submission" date="2020-05" db="UniProtKB">
        <authorList>
            <consortium name="EnsemblMetazoa"/>
        </authorList>
    </citation>
    <scope>IDENTIFICATION</scope>
    <source>
        <strain evidence="12">Yale</strain>
    </source>
</reference>
<dbReference type="GO" id="GO:0004362">
    <property type="term" value="F:glutathione-disulfide reductase (NADPH) activity"/>
    <property type="evidence" value="ECO:0007669"/>
    <property type="project" value="TreeGrafter"/>
</dbReference>
<dbReference type="PRINTS" id="PR00411">
    <property type="entry name" value="PNDRDTASEI"/>
</dbReference>
<evidence type="ECO:0000256" key="1">
    <source>
        <dbReference type="ARBA" id="ARBA00001974"/>
    </source>
</evidence>
<dbReference type="InterPro" id="IPR036188">
    <property type="entry name" value="FAD/NAD-bd_sf"/>
</dbReference>
<dbReference type="GO" id="GO:0034599">
    <property type="term" value="P:cellular response to oxidative stress"/>
    <property type="evidence" value="ECO:0007669"/>
    <property type="project" value="TreeGrafter"/>
</dbReference>
<dbReference type="Pfam" id="PF02852">
    <property type="entry name" value="Pyr_redox_dim"/>
    <property type="match status" value="2"/>
</dbReference>
<comment type="cofactor">
    <cofactor evidence="1">
        <name>FAD</name>
        <dbReference type="ChEBI" id="CHEBI:57692"/>
    </cofactor>
</comment>
<evidence type="ECO:0000259" key="11">
    <source>
        <dbReference type="Pfam" id="PF07992"/>
    </source>
</evidence>
<keyword evidence="6 9" id="KW-0560">Oxidoreductase</keyword>
<dbReference type="FunFam" id="3.50.50.60:FF:000012">
    <property type="entry name" value="Thioredoxin reductase 1, cytoplasmic"/>
    <property type="match status" value="1"/>
</dbReference>
<evidence type="ECO:0000256" key="3">
    <source>
        <dbReference type="ARBA" id="ARBA00022630"/>
    </source>
</evidence>
<dbReference type="PRINTS" id="PR00368">
    <property type="entry name" value="FADPNR"/>
</dbReference>
<dbReference type="SUPFAM" id="SSF55424">
    <property type="entry name" value="FAD/NAD-linked reductases, dimerisation (C-terminal) domain"/>
    <property type="match status" value="2"/>
</dbReference>
<dbReference type="PANTHER" id="PTHR42737">
    <property type="entry name" value="GLUTATHIONE REDUCTASE"/>
    <property type="match status" value="1"/>
</dbReference>
<feature type="domain" description="Pyridine nucleotide-disulphide oxidoreductase dimerisation" evidence="10">
    <location>
        <begin position="366"/>
        <end position="477"/>
    </location>
</feature>
<dbReference type="GO" id="GO:0004791">
    <property type="term" value="F:thioredoxin-disulfide reductase (NADPH) activity"/>
    <property type="evidence" value="ECO:0007669"/>
    <property type="project" value="InterPro"/>
</dbReference>
<evidence type="ECO:0008006" key="14">
    <source>
        <dbReference type="Google" id="ProtNLM"/>
    </source>
</evidence>
<protein>
    <recommendedName>
        <fullName evidence="14">Thioredoxin-disulfide reductase</fullName>
    </recommendedName>
</protein>
<keyword evidence="7" id="KW-1015">Disulfide bond</keyword>
<dbReference type="InterPro" id="IPR023753">
    <property type="entry name" value="FAD/NAD-binding_dom"/>
</dbReference>
<keyword evidence="4 9" id="KW-0274">FAD</keyword>
<dbReference type="InterPro" id="IPR046952">
    <property type="entry name" value="GSHR/TRXR-like"/>
</dbReference>
<dbReference type="InterPro" id="IPR004099">
    <property type="entry name" value="Pyr_nucl-diS_OxRdtase_dimer"/>
</dbReference>
<dbReference type="GO" id="GO:0050660">
    <property type="term" value="F:flavin adenine dinucleotide binding"/>
    <property type="evidence" value="ECO:0007669"/>
    <property type="project" value="InterPro"/>
</dbReference>
<evidence type="ECO:0000256" key="9">
    <source>
        <dbReference type="RuleBase" id="RU003691"/>
    </source>
</evidence>
<feature type="domain" description="Pyridine nucleotide-disulphide oxidoreductase dimerisation" evidence="10">
    <location>
        <begin position="871"/>
        <end position="975"/>
    </location>
</feature>
<dbReference type="GO" id="GO:0006749">
    <property type="term" value="P:glutathione metabolic process"/>
    <property type="evidence" value="ECO:0007669"/>
    <property type="project" value="TreeGrafter"/>
</dbReference>
<name>A0A1B0FIG7_GLOMM</name>
<keyword evidence="13" id="KW-1185">Reference proteome</keyword>
<feature type="domain" description="FAD/NAD(P)-binding" evidence="11">
    <location>
        <begin position="13"/>
        <end position="346"/>
    </location>
</feature>
<dbReference type="AlphaFoldDB" id="A0A1B0FIG7"/>
<dbReference type="STRING" id="37546.A0A1B0FIG7"/>
<dbReference type="PANTHER" id="PTHR42737:SF7">
    <property type="entry name" value="THIOREDOXIN-DISULFIDE REDUCTASE"/>
    <property type="match status" value="1"/>
</dbReference>
<dbReference type="Pfam" id="PF07992">
    <property type="entry name" value="Pyr_redox_2"/>
    <property type="match status" value="2"/>
</dbReference>
<evidence type="ECO:0000256" key="7">
    <source>
        <dbReference type="ARBA" id="ARBA00023157"/>
    </source>
</evidence>
<dbReference type="InterPro" id="IPR016156">
    <property type="entry name" value="FAD/NAD-linked_Rdtase_dimer_sf"/>
</dbReference>